<dbReference type="PROSITE" id="PS51257">
    <property type="entry name" value="PROKAR_LIPOPROTEIN"/>
    <property type="match status" value="1"/>
</dbReference>
<dbReference type="Proteomes" id="UP000009399">
    <property type="component" value="Chromosome"/>
</dbReference>
<dbReference type="EMBL" id="CP003914">
    <property type="protein sequence ID" value="AFX74152.1"/>
    <property type="molecule type" value="Genomic_DNA"/>
</dbReference>
<dbReference type="Gene3D" id="3.40.190.10">
    <property type="entry name" value="Periplasmic binding protein-like II"/>
    <property type="match status" value="1"/>
</dbReference>
<evidence type="ECO:0008006" key="3">
    <source>
        <dbReference type="Google" id="ProtNLM"/>
    </source>
</evidence>
<evidence type="ECO:0000313" key="2">
    <source>
        <dbReference type="Proteomes" id="UP000009399"/>
    </source>
</evidence>
<reference evidence="1 2" key="1">
    <citation type="journal article" date="2013" name="Genome Announc.">
        <title>Complete Genome Sequence of Mycoplasma hyorhinis Strain SK76.</title>
        <authorList>
            <person name="Goodison S."/>
            <person name="Urquidi V."/>
            <person name="Kumar D."/>
            <person name="Reyes L."/>
            <person name="Rosser C.J."/>
        </authorList>
    </citation>
    <scope>NUCLEOTIDE SEQUENCE [LARGE SCALE GENOMIC DNA]</scope>
    <source>
        <strain evidence="1 2">SK76</strain>
    </source>
</reference>
<dbReference type="AlphaFoldDB" id="A0AAI8FCX1"/>
<protein>
    <recommendedName>
        <fullName evidence="3">Lipoprotein</fullName>
    </recommendedName>
</protein>
<dbReference type="RefSeq" id="WP_015084080.1">
    <property type="nucleotide sequence ID" value="NC_019552.1"/>
</dbReference>
<proteinExistence type="predicted"/>
<sequence length="815" mass="92269">MKKNKFLLFSPMVLGFASLVTLISCGQSDKISEQKDIYVAVDGVQTKFYEKAIELFNKTESYNKGFRIKTINKDVWAALDFTVQGLDDKSVPDIFYAPQDRLTDFMQKNALADINTFSPNLFNDIATKLSLSQQQKEDMREFGNVKAISKDGLDEVTKFVGLRHNKEGIVIASNKSEEETREVFKNPSTDTLKELVEKGETVLRLQDLWYGNGIFYGGMEAYWNSLTPSQKEAYGKNLDKYLASKILYLSSDEANKVSSGFIKGDKFHEIYKKGLEAVVDVLWPVIDAAYIMDESKFSKTVWFKKGITQSDLQSLYVKDMGNVYASAMKLMKENKISYSLIGTWDVQNSEIAGGAKSFFNVIKVNENAQYKQAPGSWSYMINSRNNGASKDRKDAISQFLKIVFEIDPYYEYFKSDSKVPYSQHRQDQVKEKILEDNKQAFDSIHKLATDLGYADAKELQNATNTFLKPLIEFMNTGVFWPSWETPKNLNNPDADDNLTPTSEMNIDPTKRASFIKAEKYDQLASQMKPTLALRNTIAVLLGLKDNWSTQLVGNGESWQIGASKMKNNAFAKLSEQYKDQIVQQQPKDNLEGTFHIRKVEKIIFGANGDNKTTDVVELLKQISEAITNNTLDKLIADVVARAKEFSKETAKVAVSDQEIEKAAKLYFQNYINAARITKLVQDELQNNNMPKKDGTPSNYKGQVVINKLEQYDKLLSFDKILNVITSTKTLDQGGVGILQTQPSRFDSSNPQFAFVWGRWNDQVLGNVEWYKQLKSQNVNSAQTFLNVLENKFSEVFTEFANSLKDGASVSVKLSE</sequence>
<gene>
    <name evidence="1" type="ORF">MOS_223</name>
</gene>
<name>A0AAI8FCX1_MESHY</name>
<dbReference type="KEGG" id="mhs:MOS_223"/>
<accession>A0AAI8FCX1</accession>
<evidence type="ECO:0000313" key="1">
    <source>
        <dbReference type="EMBL" id="AFX74152.1"/>
    </source>
</evidence>
<organism evidence="1 2">
    <name type="scientific">Mesomycoplasma hyorhinis SK76</name>
    <dbReference type="NCBI Taxonomy" id="1118964"/>
    <lineage>
        <taxon>Bacteria</taxon>
        <taxon>Bacillati</taxon>
        <taxon>Mycoplasmatota</taxon>
        <taxon>Mycoplasmoidales</taxon>
        <taxon>Metamycoplasmataceae</taxon>
        <taxon>Mesomycoplasma</taxon>
    </lineage>
</organism>